<feature type="compositionally biased region" description="Low complexity" evidence="2">
    <location>
        <begin position="355"/>
        <end position="368"/>
    </location>
</feature>
<sequence length="591" mass="64321">MQTAKMTALRFPDEKKFKYCLKRLYPNVCPQTSALLYPNVCPQTTVLKRPSNDLFNECSLIDYINKRNFMNAEESSQSEPNAKEKDESCQSSGQIKGVMFLGRTLSASAADFERKRKGTATSVPPTQTNLFQFSFGTDHQSPVRHSIIGMKRKYSSQEYSSSSSPIKVLPNFTSTFPSDLTNAQVLKPKPTVVEHFPSPNSEFITPNQPKKQQSRPNSPSNAGSRLIPPRSRLASIRQAAHEKLMKSAQQVAMGFEDFCLDDKLFEERKRAKSLTEPISIFTSAFLPQSSSPSPSRGCVDGQKQCYSPSAQQVVRSNLAYSPSPSPTPASSPSMHRMRSMSPIAVRQIAKRRYTGSSNGNCGNGNVSGLESDGEGSASSFSHSTPAPKRQCTTPKNNSNSSPLVRDPTTNLLPQQSPLLSSSSSSSMADFFSASNPSYSAVSNLSARFGPLHSARFLVDPNLTHFPPSSFHGQEEENMGEEEDEPRDNPLMSSFCSSSMFIDANSSTTFSSRANTPESSQYGVDNDHSSTSLFPPPPPHSTCSSDGTSSNCSTSQLLTNSDHNSNSTCKPTGFGLLPGEEAIKDNTNGKMS</sequence>
<keyword evidence="3" id="KW-1185">Reference proteome</keyword>
<feature type="region of interest" description="Disordered" evidence="2">
    <location>
        <begin position="353"/>
        <end position="426"/>
    </location>
</feature>
<dbReference type="AlphaFoldDB" id="A0A914HF54"/>
<organism evidence="3 4">
    <name type="scientific">Globodera rostochiensis</name>
    <name type="common">Golden nematode worm</name>
    <name type="synonym">Heterodera rostochiensis</name>
    <dbReference type="NCBI Taxonomy" id="31243"/>
    <lineage>
        <taxon>Eukaryota</taxon>
        <taxon>Metazoa</taxon>
        <taxon>Ecdysozoa</taxon>
        <taxon>Nematoda</taxon>
        <taxon>Chromadorea</taxon>
        <taxon>Rhabditida</taxon>
        <taxon>Tylenchina</taxon>
        <taxon>Tylenchomorpha</taxon>
        <taxon>Tylenchoidea</taxon>
        <taxon>Heteroderidae</taxon>
        <taxon>Heteroderinae</taxon>
        <taxon>Globodera</taxon>
    </lineage>
</organism>
<evidence type="ECO:0000313" key="4">
    <source>
        <dbReference type="WBParaSite" id="Gr19_v10_g16415.t1"/>
    </source>
</evidence>
<feature type="compositionally biased region" description="Low complexity" evidence="2">
    <location>
        <begin position="411"/>
        <end position="426"/>
    </location>
</feature>
<reference evidence="4" key="1">
    <citation type="submission" date="2022-11" db="UniProtKB">
        <authorList>
            <consortium name="WormBaseParasite"/>
        </authorList>
    </citation>
    <scope>IDENTIFICATION</scope>
</reference>
<dbReference type="GO" id="GO:0004865">
    <property type="term" value="F:protein serine/threonine phosphatase inhibitor activity"/>
    <property type="evidence" value="ECO:0007669"/>
    <property type="project" value="InterPro"/>
</dbReference>
<feature type="region of interest" description="Disordered" evidence="2">
    <location>
        <begin position="72"/>
        <end position="91"/>
    </location>
</feature>
<proteinExistence type="inferred from homology"/>
<evidence type="ECO:0000313" key="3">
    <source>
        <dbReference type="Proteomes" id="UP000887572"/>
    </source>
</evidence>
<feature type="compositionally biased region" description="Acidic residues" evidence="2">
    <location>
        <begin position="475"/>
        <end position="485"/>
    </location>
</feature>
<accession>A0A914HF54</accession>
<feature type="region of interest" description="Disordered" evidence="2">
    <location>
        <begin position="318"/>
        <end position="338"/>
    </location>
</feature>
<comment type="similarity">
    <text evidence="1">Belongs to the FAM122 family.</text>
</comment>
<dbReference type="InterPro" id="IPR026716">
    <property type="entry name" value="PBIR1/2/3"/>
</dbReference>
<protein>
    <submittedName>
        <fullName evidence="4">Uncharacterized protein</fullName>
    </submittedName>
</protein>
<feature type="compositionally biased region" description="Low complexity" evidence="2">
    <location>
        <begin position="540"/>
        <end position="554"/>
    </location>
</feature>
<dbReference type="PANTHER" id="PTHR22227:SF6">
    <property type="entry name" value="FAMILY WITH SEQUENCE SIMILARITY 122B ISOFORM X1"/>
    <property type="match status" value="1"/>
</dbReference>
<feature type="compositionally biased region" description="Polar residues" evidence="2">
    <location>
        <begin position="508"/>
        <end position="532"/>
    </location>
</feature>
<name>A0A914HF54_GLORO</name>
<dbReference type="PANTHER" id="PTHR22227">
    <property type="entry name" value="FAMILY WITH SEQUENCE SIMILARITY 122B ISOFORM X1"/>
    <property type="match status" value="1"/>
</dbReference>
<feature type="compositionally biased region" description="Polar residues" evidence="2">
    <location>
        <begin position="198"/>
        <end position="223"/>
    </location>
</feature>
<evidence type="ECO:0000256" key="1">
    <source>
        <dbReference type="ARBA" id="ARBA00006725"/>
    </source>
</evidence>
<feature type="region of interest" description="Disordered" evidence="2">
    <location>
        <begin position="465"/>
        <end position="493"/>
    </location>
</feature>
<dbReference type="Proteomes" id="UP000887572">
    <property type="component" value="Unplaced"/>
</dbReference>
<evidence type="ECO:0000256" key="2">
    <source>
        <dbReference type="SAM" id="MobiDB-lite"/>
    </source>
</evidence>
<feature type="region of interest" description="Disordered" evidence="2">
    <location>
        <begin position="196"/>
        <end position="230"/>
    </location>
</feature>
<dbReference type="WBParaSite" id="Gr19_v10_g16415.t1">
    <property type="protein sequence ID" value="Gr19_v10_g16415.t1"/>
    <property type="gene ID" value="Gr19_v10_g16415"/>
</dbReference>
<feature type="compositionally biased region" description="Polar residues" evidence="2">
    <location>
        <begin position="376"/>
        <end position="410"/>
    </location>
</feature>
<feature type="compositionally biased region" description="Polar residues" evidence="2">
    <location>
        <begin position="555"/>
        <end position="569"/>
    </location>
</feature>
<feature type="region of interest" description="Disordered" evidence="2">
    <location>
        <begin position="508"/>
        <end position="591"/>
    </location>
</feature>